<evidence type="ECO:0000256" key="1">
    <source>
        <dbReference type="SAM" id="MobiDB-lite"/>
    </source>
</evidence>
<evidence type="ECO:0000313" key="3">
    <source>
        <dbReference type="Proteomes" id="UP001595935"/>
    </source>
</evidence>
<organism evidence="2 3">
    <name type="scientific">Flavobacterium branchiicola</name>
    <dbReference type="NCBI Taxonomy" id="1114875"/>
    <lineage>
        <taxon>Bacteria</taxon>
        <taxon>Pseudomonadati</taxon>
        <taxon>Bacteroidota</taxon>
        <taxon>Flavobacteriia</taxon>
        <taxon>Flavobacteriales</taxon>
        <taxon>Flavobacteriaceae</taxon>
        <taxon>Flavobacterium</taxon>
    </lineage>
</organism>
<reference evidence="3" key="1">
    <citation type="journal article" date="2019" name="Int. J. Syst. Evol. Microbiol.">
        <title>The Global Catalogue of Microorganisms (GCM) 10K type strain sequencing project: providing services to taxonomists for standard genome sequencing and annotation.</title>
        <authorList>
            <consortium name="The Broad Institute Genomics Platform"/>
            <consortium name="The Broad Institute Genome Sequencing Center for Infectious Disease"/>
            <person name="Wu L."/>
            <person name="Ma J."/>
        </authorList>
    </citation>
    <scope>NUCLEOTIDE SEQUENCE [LARGE SCALE GENOMIC DNA]</scope>
    <source>
        <strain evidence="3">WYCCWR 13023</strain>
    </source>
</reference>
<name>A0ABV9PKL2_9FLAO</name>
<evidence type="ECO:0000313" key="2">
    <source>
        <dbReference type="EMBL" id="MFC4749886.1"/>
    </source>
</evidence>
<feature type="region of interest" description="Disordered" evidence="1">
    <location>
        <begin position="216"/>
        <end position="252"/>
    </location>
</feature>
<proteinExistence type="predicted"/>
<keyword evidence="3" id="KW-1185">Reference proteome</keyword>
<accession>A0ABV9PKL2</accession>
<dbReference type="RefSeq" id="WP_213259980.1">
    <property type="nucleotide sequence ID" value="NZ_JAGYWA010000010.1"/>
</dbReference>
<protein>
    <recommendedName>
        <fullName evidence="4">Lipoprotein</fullName>
    </recommendedName>
</protein>
<dbReference type="Proteomes" id="UP001595935">
    <property type="component" value="Unassembled WGS sequence"/>
</dbReference>
<evidence type="ECO:0008006" key="4">
    <source>
        <dbReference type="Google" id="ProtNLM"/>
    </source>
</evidence>
<dbReference type="EMBL" id="JBHSGV010000010">
    <property type="protein sequence ID" value="MFC4749886.1"/>
    <property type="molecule type" value="Genomic_DNA"/>
</dbReference>
<comment type="caution">
    <text evidence="2">The sequence shown here is derived from an EMBL/GenBank/DDBJ whole genome shotgun (WGS) entry which is preliminary data.</text>
</comment>
<gene>
    <name evidence="2" type="ORF">ACFO5S_20710</name>
</gene>
<sequence>MNQKTKRILIFTIVLAISAVFTRCQNDDNLANQEVSKISLAKEWFKEYESNGDNFNLFQNLNYQWANAKIKNTKEGVQIIVIPITAVKINQNENWEQKLYIYNLPQNKYTAILYEFYPDTPQIAAPADEPDNFTGYITGWDLKQGFIKAARFENDAMVCTGTIEIIPYKKANNSTARAPVESDPYEYGCSQTGCSDALPLRPVVIQNDYRNNTIYYTPRGQDVTGGDHEDYTSDHTGGGGGSSSTTNPTVATPCDKIKTLRTNANFTAKHEELKKKTGLKIESGYMQSRNGPFTALVAAPSTDNADKMNLPSDANTIGYMHTHLDPYERIRANGELESIKPIRMFSPEDVKQFIILVLSAQRNSIPIDDIYGTVVSSKGTYQLRFTGTTADVGTKANNINWQDLEEIYKNLMRRNSLEKGFLKFLNEEIGINGIELYKIEAAGNSRKTLDTNGKITTTNCN</sequence>